<sequence>MIETSSFPDRGVAPLQRPPIQFYFDFSSPYSYIASEWVNAVAARHGRRVQWHAVMLGVLFQPAELKAPVEFPIKREYILRDFERSARFAGLPYQQPETFPIATHNAARVFWWLNEEDPSRAVAWARAALRAYFTRGVALNDAAQLKALAEQSGLDAQAAEAAWADPKWKDALKAANAAATAAGVFGAPFFIIDGEPFWGNDRQEQIVQWLSTGPFKGL</sequence>
<evidence type="ECO:0000259" key="2">
    <source>
        <dbReference type="Pfam" id="PF01323"/>
    </source>
</evidence>
<dbReference type="EC" id="5.99.1.4" evidence="1"/>
<dbReference type="PANTHER" id="PTHR42943:SF2">
    <property type="entry name" value="GLUTATHIONE S-TRANSFERASE KAPPA 1"/>
    <property type="match status" value="1"/>
</dbReference>
<dbReference type="InterPro" id="IPR001853">
    <property type="entry name" value="DSBA-like_thioredoxin_dom"/>
</dbReference>
<dbReference type="InterPro" id="IPR014440">
    <property type="entry name" value="HCCAis_GSTk"/>
</dbReference>
<evidence type="ECO:0000313" key="4">
    <source>
        <dbReference type="Proteomes" id="UP001285263"/>
    </source>
</evidence>
<dbReference type="Pfam" id="PF01323">
    <property type="entry name" value="DSBA"/>
    <property type="match status" value="1"/>
</dbReference>
<evidence type="ECO:0000256" key="1">
    <source>
        <dbReference type="PIRNR" id="PIRNR006386"/>
    </source>
</evidence>
<comment type="similarity">
    <text evidence="1">Belongs to the GST superfamily. NadH family.</text>
</comment>
<dbReference type="Gene3D" id="3.40.30.10">
    <property type="entry name" value="Glutaredoxin"/>
    <property type="match status" value="1"/>
</dbReference>
<dbReference type="PANTHER" id="PTHR42943">
    <property type="entry name" value="GLUTATHIONE S-TRANSFERASE KAPPA"/>
    <property type="match status" value="1"/>
</dbReference>
<dbReference type="SUPFAM" id="SSF52833">
    <property type="entry name" value="Thioredoxin-like"/>
    <property type="match status" value="1"/>
</dbReference>
<comment type="catalytic activity">
    <reaction evidence="1">
        <text>2-hydroxychromene-2-carboxylate = (3E)-4-(2-hydroxyphenyl)-2-oxobut-3-enoate</text>
        <dbReference type="Rhea" id="RHEA:27401"/>
        <dbReference type="ChEBI" id="CHEBI:59350"/>
        <dbReference type="ChEBI" id="CHEBI:59353"/>
        <dbReference type="EC" id="5.99.1.4"/>
    </reaction>
</comment>
<reference evidence="3 4" key="1">
    <citation type="submission" date="2023-11" db="EMBL/GenBank/DDBJ databases">
        <title>Paucibacter sp. nov., isolated from fresh soil in Korea.</title>
        <authorList>
            <person name="Le N.T.T."/>
        </authorList>
    </citation>
    <scope>NUCLEOTIDE SEQUENCE [LARGE SCALE GENOMIC DNA]</scope>
    <source>
        <strain evidence="3 4">R3-3</strain>
    </source>
</reference>
<dbReference type="InterPro" id="IPR036249">
    <property type="entry name" value="Thioredoxin-like_sf"/>
</dbReference>
<keyword evidence="4" id="KW-1185">Reference proteome</keyword>
<dbReference type="CDD" id="cd03022">
    <property type="entry name" value="DsbA_HCCA_Iso"/>
    <property type="match status" value="1"/>
</dbReference>
<dbReference type="InterPro" id="IPR051924">
    <property type="entry name" value="GST_Kappa/NadH"/>
</dbReference>
<comment type="caution">
    <text evidence="3">The sequence shown here is derived from an EMBL/GenBank/DDBJ whole genome shotgun (WGS) entry which is preliminary data.</text>
</comment>
<dbReference type="Proteomes" id="UP001285263">
    <property type="component" value="Unassembled WGS sequence"/>
</dbReference>
<organism evidence="3 4">
    <name type="scientific">Roseateles agri</name>
    <dbReference type="NCBI Taxonomy" id="3098619"/>
    <lineage>
        <taxon>Bacteria</taxon>
        <taxon>Pseudomonadati</taxon>
        <taxon>Pseudomonadota</taxon>
        <taxon>Betaproteobacteria</taxon>
        <taxon>Burkholderiales</taxon>
        <taxon>Sphaerotilaceae</taxon>
        <taxon>Roseateles</taxon>
    </lineage>
</organism>
<proteinExistence type="inferred from homology"/>
<dbReference type="RefSeq" id="WP_320422274.1">
    <property type="nucleotide sequence ID" value="NZ_JAXCLA010000002.1"/>
</dbReference>
<feature type="domain" description="DSBA-like thioredoxin" evidence="2">
    <location>
        <begin position="20"/>
        <end position="208"/>
    </location>
</feature>
<protein>
    <recommendedName>
        <fullName evidence="1">2-hydroxychromene-2-carboxylate isomerase</fullName>
        <ecNumber evidence="1">5.99.1.4</ecNumber>
    </recommendedName>
</protein>
<dbReference type="GO" id="GO:0016853">
    <property type="term" value="F:isomerase activity"/>
    <property type="evidence" value="ECO:0007669"/>
    <property type="project" value="UniProtKB-KW"/>
</dbReference>
<accession>A0ABU5DDM0</accession>
<dbReference type="EMBL" id="JAXCLA010000002">
    <property type="protein sequence ID" value="MDY0744386.1"/>
    <property type="molecule type" value="Genomic_DNA"/>
</dbReference>
<dbReference type="PIRSF" id="PIRSF006386">
    <property type="entry name" value="HCCAis_GSTk"/>
    <property type="match status" value="1"/>
</dbReference>
<name>A0ABU5DDM0_9BURK</name>
<evidence type="ECO:0000313" key="3">
    <source>
        <dbReference type="EMBL" id="MDY0744386.1"/>
    </source>
</evidence>
<dbReference type="InterPro" id="IPR044087">
    <property type="entry name" value="NahD-like"/>
</dbReference>
<gene>
    <name evidence="3" type="ORF">SNE35_07705</name>
</gene>
<keyword evidence="1 3" id="KW-0413">Isomerase</keyword>